<dbReference type="PANTHER" id="PTHR47331:SF1">
    <property type="entry name" value="GAG-LIKE PROTEIN"/>
    <property type="match status" value="1"/>
</dbReference>
<dbReference type="EMBL" id="WJBH02000010">
    <property type="protein sequence ID" value="KAI9552216.1"/>
    <property type="molecule type" value="Genomic_DNA"/>
</dbReference>
<protein>
    <submittedName>
        <fullName evidence="1">Uncharacterized protein</fullName>
    </submittedName>
</protein>
<accession>A0AAD5KH74</accession>
<dbReference type="Proteomes" id="UP000820818">
    <property type="component" value="Linkage Group LG10"/>
</dbReference>
<reference evidence="1 2" key="1">
    <citation type="submission" date="2022-05" db="EMBL/GenBank/DDBJ databases">
        <title>A multi-omics perspective on studying reproductive biology in Daphnia sinensis.</title>
        <authorList>
            <person name="Jia J."/>
        </authorList>
    </citation>
    <scope>NUCLEOTIDE SEQUENCE [LARGE SCALE GENOMIC DNA]</scope>
    <source>
        <strain evidence="1 2">WSL</strain>
    </source>
</reference>
<evidence type="ECO:0000313" key="1">
    <source>
        <dbReference type="EMBL" id="KAI9552216.1"/>
    </source>
</evidence>
<evidence type="ECO:0000313" key="2">
    <source>
        <dbReference type="Proteomes" id="UP000820818"/>
    </source>
</evidence>
<proteinExistence type="predicted"/>
<keyword evidence="2" id="KW-1185">Reference proteome</keyword>
<dbReference type="InterPro" id="IPR008042">
    <property type="entry name" value="Retrotrans_Pao"/>
</dbReference>
<dbReference type="AlphaFoldDB" id="A0AAD5KH74"/>
<gene>
    <name evidence="1" type="ORF">GHT06_022559</name>
</gene>
<comment type="caution">
    <text evidence="1">The sequence shown here is derived from an EMBL/GenBank/DDBJ whole genome shotgun (WGS) entry which is preliminary data.</text>
</comment>
<name>A0AAD5KH74_9CRUS</name>
<organism evidence="1 2">
    <name type="scientific">Daphnia sinensis</name>
    <dbReference type="NCBI Taxonomy" id="1820382"/>
    <lineage>
        <taxon>Eukaryota</taxon>
        <taxon>Metazoa</taxon>
        <taxon>Ecdysozoa</taxon>
        <taxon>Arthropoda</taxon>
        <taxon>Crustacea</taxon>
        <taxon>Branchiopoda</taxon>
        <taxon>Diplostraca</taxon>
        <taxon>Cladocera</taxon>
        <taxon>Anomopoda</taxon>
        <taxon>Daphniidae</taxon>
        <taxon>Daphnia</taxon>
        <taxon>Daphnia similis group</taxon>
    </lineage>
</organism>
<sequence>MKKLLQLGGFNLTKWTSSSRKASPTLDLDLEKLPIGRTLGVLWNGETDMLTFKKRKQPSHDVLTKRSFLSIISSVYDPLGLVAPVVFLMKTLLQDIWTYEKRIDWDDPIPEELG</sequence>
<dbReference type="Pfam" id="PF05380">
    <property type="entry name" value="Peptidase_A17"/>
    <property type="match status" value="1"/>
</dbReference>
<dbReference type="PANTHER" id="PTHR47331">
    <property type="entry name" value="PHD-TYPE DOMAIN-CONTAINING PROTEIN"/>
    <property type="match status" value="1"/>
</dbReference>